<keyword evidence="3" id="KW-0328">Glycosyltransferase</keyword>
<dbReference type="GO" id="GO:0016757">
    <property type="term" value="F:glycosyltransferase activity"/>
    <property type="evidence" value="ECO:0007669"/>
    <property type="project" value="UniProtKB-KW"/>
</dbReference>
<evidence type="ECO:0000313" key="3">
    <source>
        <dbReference type="EMBL" id="MCH6469675.1"/>
    </source>
</evidence>
<dbReference type="Pfam" id="PF00535">
    <property type="entry name" value="Glycos_transf_2"/>
    <property type="match status" value="2"/>
</dbReference>
<dbReference type="PANTHER" id="PTHR43685">
    <property type="entry name" value="GLYCOSYLTRANSFERASE"/>
    <property type="match status" value="1"/>
</dbReference>
<dbReference type="InterPro" id="IPR050834">
    <property type="entry name" value="Glycosyltransf_2"/>
</dbReference>
<keyword evidence="3" id="KW-0808">Transferase</keyword>
<sequence>MPSRPSVSVCMAAYNGADHIQEQLDSILAELAPGDEVIVVDDGSTDGTREILASLDDPRVRVVFNEKNLGYVRNFEKALHLSTGDVVMLSDQDDIWIPGRVETLLAGLEHADAAVGNCEHFGGTPGYFQRLRVDPRFSSRHARNLLGILIGYRLHWGSAMAFSRSLLDDALPFPAVMTESHDQWLAMLANVRRSVTYLAANTVRHRLHDDNLTPKKPRSVRKILRARGEFIAELAVAMARTRASSSSLTPRATSGAPHRTETAAVVSAYNPDDTLPTHVESLLSQVDNVVVVDDGSPLDVSTVLAKVETLGATVIRLEQNSGIAAALNAGIRRARQDWDPAWIMTMDQDSRLTADYVSKALASVIEAGVRPEFVGAVSPESHNRKPLPTLPVREHLEILDPMQSGTMYRAEAFDRVGYFDERLFIDCVDSDFNARLRNAGYRIAIGKDVDLIHSLGKSRPMRIFGWDAHLGTKKLFVYEHQPFRVYYITRNILTIAKRYALRQPGWVARRVLMEAESNAVRLVFGPRRLASVIAIARGATDFAAGRLGRIPERTARSLTAPPRTSSPSSGTEGSDL</sequence>
<dbReference type="RefSeq" id="WP_241053093.1">
    <property type="nucleotide sequence ID" value="NZ_JAKZBV010000001.1"/>
</dbReference>
<evidence type="ECO:0000259" key="2">
    <source>
        <dbReference type="Pfam" id="PF00535"/>
    </source>
</evidence>
<evidence type="ECO:0000313" key="4">
    <source>
        <dbReference type="Proteomes" id="UP001202922"/>
    </source>
</evidence>
<feature type="domain" description="Glycosyltransferase 2-like" evidence="2">
    <location>
        <begin position="265"/>
        <end position="414"/>
    </location>
</feature>
<proteinExistence type="predicted"/>
<dbReference type="SUPFAM" id="SSF53448">
    <property type="entry name" value="Nucleotide-diphospho-sugar transferases"/>
    <property type="match status" value="2"/>
</dbReference>
<organism evidence="3 4">
    <name type="scientific">Sinomonas terrae</name>
    <dbReference type="NCBI Taxonomy" id="2908838"/>
    <lineage>
        <taxon>Bacteria</taxon>
        <taxon>Bacillati</taxon>
        <taxon>Actinomycetota</taxon>
        <taxon>Actinomycetes</taxon>
        <taxon>Micrococcales</taxon>
        <taxon>Micrococcaceae</taxon>
        <taxon>Sinomonas</taxon>
    </lineage>
</organism>
<dbReference type="EMBL" id="JAKZBV010000001">
    <property type="protein sequence ID" value="MCH6469675.1"/>
    <property type="molecule type" value="Genomic_DNA"/>
</dbReference>
<gene>
    <name evidence="3" type="ORF">L0M17_06690</name>
</gene>
<keyword evidence="4" id="KW-1185">Reference proteome</keyword>
<dbReference type="Gene3D" id="3.90.550.10">
    <property type="entry name" value="Spore Coat Polysaccharide Biosynthesis Protein SpsA, Chain A"/>
    <property type="match status" value="2"/>
</dbReference>
<name>A0ABS9U032_9MICC</name>
<dbReference type="EC" id="2.4.-.-" evidence="3"/>
<comment type="caution">
    <text evidence="3">The sequence shown here is derived from an EMBL/GenBank/DDBJ whole genome shotgun (WGS) entry which is preliminary data.</text>
</comment>
<evidence type="ECO:0000256" key="1">
    <source>
        <dbReference type="SAM" id="MobiDB-lite"/>
    </source>
</evidence>
<feature type="region of interest" description="Disordered" evidence="1">
    <location>
        <begin position="553"/>
        <end position="576"/>
    </location>
</feature>
<dbReference type="InterPro" id="IPR029044">
    <property type="entry name" value="Nucleotide-diphossugar_trans"/>
</dbReference>
<dbReference type="Proteomes" id="UP001202922">
    <property type="component" value="Unassembled WGS sequence"/>
</dbReference>
<reference evidence="3 4" key="1">
    <citation type="submission" date="2022-03" db="EMBL/GenBank/DDBJ databases">
        <title>Sinomonas sp. isolated from a soil.</title>
        <authorList>
            <person name="Han J."/>
            <person name="Kim D.-U."/>
        </authorList>
    </citation>
    <scope>NUCLEOTIDE SEQUENCE [LARGE SCALE GENOMIC DNA]</scope>
    <source>
        <strain evidence="3 4">5-5</strain>
    </source>
</reference>
<dbReference type="PANTHER" id="PTHR43685:SF11">
    <property type="entry name" value="GLYCOSYLTRANSFERASE TAGX-RELATED"/>
    <property type="match status" value="1"/>
</dbReference>
<dbReference type="InterPro" id="IPR001173">
    <property type="entry name" value="Glyco_trans_2-like"/>
</dbReference>
<feature type="domain" description="Glycosyltransferase 2-like" evidence="2">
    <location>
        <begin position="8"/>
        <end position="168"/>
    </location>
</feature>
<protein>
    <submittedName>
        <fullName evidence="3">Glycosyltransferase</fullName>
        <ecNumber evidence="3">2.4.-.-</ecNumber>
    </submittedName>
</protein>
<feature type="compositionally biased region" description="Polar residues" evidence="1">
    <location>
        <begin position="562"/>
        <end position="576"/>
    </location>
</feature>
<accession>A0ABS9U032</accession>